<protein>
    <submittedName>
        <fullName evidence="1">Uncharacterized protein</fullName>
    </submittedName>
</protein>
<evidence type="ECO:0000313" key="1">
    <source>
        <dbReference type="EMBL" id="KAK7002128.1"/>
    </source>
</evidence>
<accession>A0AAW0A8D6</accession>
<name>A0AAW0A8D6_9AGAR</name>
<comment type="caution">
    <text evidence="1">The sequence shown here is derived from an EMBL/GenBank/DDBJ whole genome shotgun (WGS) entry which is preliminary data.</text>
</comment>
<organism evidence="1 2">
    <name type="scientific">Favolaschia claudopus</name>
    <dbReference type="NCBI Taxonomy" id="2862362"/>
    <lineage>
        <taxon>Eukaryota</taxon>
        <taxon>Fungi</taxon>
        <taxon>Dikarya</taxon>
        <taxon>Basidiomycota</taxon>
        <taxon>Agaricomycotina</taxon>
        <taxon>Agaricomycetes</taxon>
        <taxon>Agaricomycetidae</taxon>
        <taxon>Agaricales</taxon>
        <taxon>Marasmiineae</taxon>
        <taxon>Mycenaceae</taxon>
        <taxon>Favolaschia</taxon>
    </lineage>
</organism>
<dbReference type="Proteomes" id="UP001362999">
    <property type="component" value="Unassembled WGS sequence"/>
</dbReference>
<reference evidence="1 2" key="1">
    <citation type="journal article" date="2024" name="J Genomics">
        <title>Draft genome sequencing and assembly of Favolaschia claudopus CIRM-BRFM 2984 isolated from oak limbs.</title>
        <authorList>
            <person name="Navarro D."/>
            <person name="Drula E."/>
            <person name="Chaduli D."/>
            <person name="Cazenave R."/>
            <person name="Ahrendt S."/>
            <person name="Wang J."/>
            <person name="Lipzen A."/>
            <person name="Daum C."/>
            <person name="Barry K."/>
            <person name="Grigoriev I.V."/>
            <person name="Favel A."/>
            <person name="Rosso M.N."/>
            <person name="Martin F."/>
        </authorList>
    </citation>
    <scope>NUCLEOTIDE SEQUENCE [LARGE SCALE GENOMIC DNA]</scope>
    <source>
        <strain evidence="1 2">CIRM-BRFM 2984</strain>
    </source>
</reference>
<keyword evidence="2" id="KW-1185">Reference proteome</keyword>
<dbReference type="AlphaFoldDB" id="A0AAW0A8D6"/>
<gene>
    <name evidence="1" type="ORF">R3P38DRAFT_3283493</name>
</gene>
<evidence type="ECO:0000313" key="2">
    <source>
        <dbReference type="Proteomes" id="UP001362999"/>
    </source>
</evidence>
<proteinExistence type="predicted"/>
<dbReference type="EMBL" id="JAWWNJ010000080">
    <property type="protein sequence ID" value="KAK7002128.1"/>
    <property type="molecule type" value="Genomic_DNA"/>
</dbReference>
<sequence length="74" mass="8779">MPSKCAYTWAIPSRIAPSATMLENSVLRPGLRRPHTYKNSRDWARNEQERGDTRRRVFRAFFTCDATWCHYICK</sequence>
<feature type="non-terminal residue" evidence="1">
    <location>
        <position position="74"/>
    </location>
</feature>